<keyword evidence="7" id="KW-1185">Reference proteome</keyword>
<dbReference type="Pfam" id="PF00126">
    <property type="entry name" value="HTH_1"/>
    <property type="match status" value="1"/>
</dbReference>
<reference evidence="6 7" key="1">
    <citation type="submission" date="2016-11" db="EMBL/GenBank/DDBJ databases">
        <authorList>
            <person name="Jaros S."/>
            <person name="Januszkiewicz K."/>
            <person name="Wedrychowicz H."/>
        </authorList>
    </citation>
    <scope>NUCLEOTIDE SEQUENCE [LARGE SCALE GENOMIC DNA]</scope>
    <source>
        <strain evidence="6 7">DSM 10068</strain>
    </source>
</reference>
<gene>
    <name evidence="6" type="ORF">SAMN02745823_00660</name>
</gene>
<dbReference type="InterPro" id="IPR005119">
    <property type="entry name" value="LysR_subst-bd"/>
</dbReference>
<evidence type="ECO:0000256" key="4">
    <source>
        <dbReference type="ARBA" id="ARBA00023163"/>
    </source>
</evidence>
<sequence length="305" mass="33970">MNVNLDYYRLLYYVAKYKNITQAAKFLMTSQPAVTRCLHCLEQELGCRLFIRSTKGVTLTPEGQILYSYIAPAYDLITQGENALAGAIGLENGSLYIGTSETALQELLLDALDKYHRLYPNVRLKISDSTNQEAITSLKNSHVDLAVVAATELEADKPLRKTRLKKFHDILIAGPQFAALREKTRSLRELEKYPLICLSPGTLTYDFIEQYYISNKLKLKPDIEVSSVNLMLSLVLHNQGLAFIPGHFAESALRSGQALQIDLAEPPPPRYIYLVENMSQPLSTAAKMLKLLLTSQDAGGQLSAS</sequence>
<dbReference type="GO" id="GO:0003700">
    <property type="term" value="F:DNA-binding transcription factor activity"/>
    <property type="evidence" value="ECO:0007669"/>
    <property type="project" value="InterPro"/>
</dbReference>
<dbReference type="Pfam" id="PF03466">
    <property type="entry name" value="LysR_substrate"/>
    <property type="match status" value="1"/>
</dbReference>
<keyword evidence="4" id="KW-0804">Transcription</keyword>
<organism evidence="6 7">
    <name type="scientific">Sporobacter termitidis DSM 10068</name>
    <dbReference type="NCBI Taxonomy" id="1123282"/>
    <lineage>
        <taxon>Bacteria</taxon>
        <taxon>Bacillati</taxon>
        <taxon>Bacillota</taxon>
        <taxon>Clostridia</taxon>
        <taxon>Eubacteriales</taxon>
        <taxon>Oscillospiraceae</taxon>
        <taxon>Sporobacter</taxon>
    </lineage>
</organism>
<dbReference type="SUPFAM" id="SSF53850">
    <property type="entry name" value="Periplasmic binding protein-like II"/>
    <property type="match status" value="1"/>
</dbReference>
<dbReference type="PANTHER" id="PTHR30126:SF64">
    <property type="entry name" value="HTH-TYPE TRANSCRIPTIONAL REGULATOR CITR"/>
    <property type="match status" value="1"/>
</dbReference>
<evidence type="ECO:0000256" key="2">
    <source>
        <dbReference type="ARBA" id="ARBA00023015"/>
    </source>
</evidence>
<evidence type="ECO:0000313" key="6">
    <source>
        <dbReference type="EMBL" id="SHH65961.1"/>
    </source>
</evidence>
<dbReference type="InterPro" id="IPR036388">
    <property type="entry name" value="WH-like_DNA-bd_sf"/>
</dbReference>
<dbReference type="STRING" id="1123282.SAMN02745823_00660"/>
<proteinExistence type="inferred from homology"/>
<dbReference type="EMBL" id="FQXV01000001">
    <property type="protein sequence ID" value="SHH65961.1"/>
    <property type="molecule type" value="Genomic_DNA"/>
</dbReference>
<dbReference type="AlphaFoldDB" id="A0A1M5USK4"/>
<dbReference type="OrthoDB" id="9778774at2"/>
<keyword evidence="3 6" id="KW-0238">DNA-binding</keyword>
<protein>
    <submittedName>
        <fullName evidence="6">DNA-binding transcriptional regulator, LysR family</fullName>
    </submittedName>
</protein>
<dbReference type="GO" id="GO:0000976">
    <property type="term" value="F:transcription cis-regulatory region binding"/>
    <property type="evidence" value="ECO:0007669"/>
    <property type="project" value="TreeGrafter"/>
</dbReference>
<dbReference type="CDD" id="cd05466">
    <property type="entry name" value="PBP2_LTTR_substrate"/>
    <property type="match status" value="1"/>
</dbReference>
<evidence type="ECO:0000256" key="3">
    <source>
        <dbReference type="ARBA" id="ARBA00023125"/>
    </source>
</evidence>
<feature type="domain" description="HTH lysR-type" evidence="5">
    <location>
        <begin position="14"/>
        <end position="60"/>
    </location>
</feature>
<name>A0A1M5USK4_9FIRM</name>
<dbReference type="PROSITE" id="PS50931">
    <property type="entry name" value="HTH_LYSR"/>
    <property type="match status" value="1"/>
</dbReference>
<dbReference type="PRINTS" id="PR00039">
    <property type="entry name" value="HTHLYSR"/>
</dbReference>
<dbReference type="InterPro" id="IPR036390">
    <property type="entry name" value="WH_DNA-bd_sf"/>
</dbReference>
<dbReference type="InterPro" id="IPR000847">
    <property type="entry name" value="LysR_HTH_N"/>
</dbReference>
<dbReference type="PANTHER" id="PTHR30126">
    <property type="entry name" value="HTH-TYPE TRANSCRIPTIONAL REGULATOR"/>
    <property type="match status" value="1"/>
</dbReference>
<dbReference type="Gene3D" id="3.40.190.290">
    <property type="match status" value="1"/>
</dbReference>
<dbReference type="SUPFAM" id="SSF46785">
    <property type="entry name" value="Winged helix' DNA-binding domain"/>
    <property type="match status" value="1"/>
</dbReference>
<comment type="similarity">
    <text evidence="1">Belongs to the LysR transcriptional regulatory family.</text>
</comment>
<evidence type="ECO:0000256" key="1">
    <source>
        <dbReference type="ARBA" id="ARBA00009437"/>
    </source>
</evidence>
<keyword evidence="2" id="KW-0805">Transcription regulation</keyword>
<dbReference type="Proteomes" id="UP000183995">
    <property type="component" value="Unassembled WGS sequence"/>
</dbReference>
<dbReference type="Gene3D" id="1.10.10.10">
    <property type="entry name" value="Winged helix-like DNA-binding domain superfamily/Winged helix DNA-binding domain"/>
    <property type="match status" value="1"/>
</dbReference>
<evidence type="ECO:0000259" key="5">
    <source>
        <dbReference type="PROSITE" id="PS50931"/>
    </source>
</evidence>
<accession>A0A1M5USK4</accession>
<evidence type="ECO:0000313" key="7">
    <source>
        <dbReference type="Proteomes" id="UP000183995"/>
    </source>
</evidence>
<dbReference type="RefSeq" id="WP_073076181.1">
    <property type="nucleotide sequence ID" value="NZ_FQXV01000001.1"/>
</dbReference>